<dbReference type="NCBIfam" id="TIGR01256">
    <property type="entry name" value="modA"/>
    <property type="match status" value="1"/>
</dbReference>
<dbReference type="RefSeq" id="WP_353866414.1">
    <property type="nucleotide sequence ID" value="NZ_CP088295.1"/>
</dbReference>
<dbReference type="Proteomes" id="UP001058860">
    <property type="component" value="Chromosome"/>
</dbReference>
<name>A0ABY5PMV9_9ACTN</name>
<dbReference type="PANTHER" id="PTHR30632:SF0">
    <property type="entry name" value="SULFATE-BINDING PROTEIN"/>
    <property type="match status" value="1"/>
</dbReference>
<dbReference type="Pfam" id="PF13531">
    <property type="entry name" value="SBP_bac_11"/>
    <property type="match status" value="1"/>
</dbReference>
<accession>A0ABY5PMV9</accession>
<comment type="similarity">
    <text evidence="1">Belongs to the bacterial solute-binding protein ModA family.</text>
</comment>
<dbReference type="InterPro" id="IPR050682">
    <property type="entry name" value="ModA/WtpA"/>
</dbReference>
<proteinExistence type="inferred from homology"/>
<evidence type="ECO:0000313" key="4">
    <source>
        <dbReference type="EMBL" id="UUY05976.1"/>
    </source>
</evidence>
<protein>
    <submittedName>
        <fullName evidence="4">Molybdate ABC transporter substrate-binding protein</fullName>
    </submittedName>
</protein>
<keyword evidence="5" id="KW-1185">Reference proteome</keyword>
<dbReference type="SUPFAM" id="SSF53850">
    <property type="entry name" value="Periplasmic binding protein-like II"/>
    <property type="match status" value="1"/>
</dbReference>
<dbReference type="InterPro" id="IPR005950">
    <property type="entry name" value="ModA"/>
</dbReference>
<dbReference type="PANTHER" id="PTHR30632">
    <property type="entry name" value="MOLYBDATE-BINDING PERIPLASMIC PROTEIN"/>
    <property type="match status" value="1"/>
</dbReference>
<dbReference type="Gene3D" id="3.40.190.10">
    <property type="entry name" value="Periplasmic binding protein-like II"/>
    <property type="match status" value="2"/>
</dbReference>
<dbReference type="PIRSF" id="PIRSF004846">
    <property type="entry name" value="ModA"/>
    <property type="match status" value="1"/>
</dbReference>
<keyword evidence="3" id="KW-0732">Signal</keyword>
<evidence type="ECO:0000256" key="2">
    <source>
        <dbReference type="ARBA" id="ARBA00022723"/>
    </source>
</evidence>
<reference evidence="5" key="1">
    <citation type="submission" date="2021-11" db="EMBL/GenBank/DDBJ databases">
        <title>Cultivation dependent microbiological survey of springs from the worlds oldest radium mine currently devoted to the extraction of radon-saturated water.</title>
        <authorList>
            <person name="Kapinusova G."/>
            <person name="Smrhova T."/>
            <person name="Strejcek M."/>
            <person name="Suman J."/>
            <person name="Jani K."/>
            <person name="Pajer P."/>
            <person name="Uhlik O."/>
        </authorList>
    </citation>
    <scope>NUCLEOTIDE SEQUENCE [LARGE SCALE GENOMIC DNA]</scope>
    <source>
        <strain evidence="5">J379</strain>
    </source>
</reference>
<dbReference type="EMBL" id="CP088295">
    <property type="protein sequence ID" value="UUY05976.1"/>
    <property type="molecule type" value="Genomic_DNA"/>
</dbReference>
<evidence type="ECO:0000256" key="3">
    <source>
        <dbReference type="ARBA" id="ARBA00022729"/>
    </source>
</evidence>
<organism evidence="4 5">
    <name type="scientific">Svornostia abyssi</name>
    <dbReference type="NCBI Taxonomy" id="2898438"/>
    <lineage>
        <taxon>Bacteria</taxon>
        <taxon>Bacillati</taxon>
        <taxon>Actinomycetota</taxon>
        <taxon>Thermoleophilia</taxon>
        <taxon>Solirubrobacterales</taxon>
        <taxon>Baekduiaceae</taxon>
        <taxon>Svornostia</taxon>
    </lineage>
</organism>
<evidence type="ECO:0000256" key="1">
    <source>
        <dbReference type="ARBA" id="ARBA00009175"/>
    </source>
</evidence>
<sequence>MLAGCGADDDDAGDLTVAAASSVQDAIRACAPDVRASFAGSDELAAQIRQGVPVDVFVAANTALPEALAGEGLLDEPAIVATNALVVAVPADSSVRALTDLAEPGVDVAIGAEGVPVGNYTREVLARLPAAQERAILANVRSEEPDVKGVVGKLTQGAVDAGIVYVTDVEAASGRLRAVAIPADLEPDVAYGAGVVTASERRAQAADFVEGLTSGPCADALRARGFGPPP</sequence>
<evidence type="ECO:0000313" key="5">
    <source>
        <dbReference type="Proteomes" id="UP001058860"/>
    </source>
</evidence>
<gene>
    <name evidence="4" type="primary">modA</name>
    <name evidence="4" type="ORF">LRS13_10805</name>
</gene>
<keyword evidence="2" id="KW-0479">Metal-binding</keyword>